<keyword evidence="9" id="KW-1185">Reference proteome</keyword>
<reference evidence="8" key="1">
    <citation type="submission" date="2021-01" db="EMBL/GenBank/DDBJ databases">
        <title>A chromosome-scale assembly of European eel, Anguilla anguilla.</title>
        <authorList>
            <person name="Henkel C."/>
            <person name="Jong-Raadsen S.A."/>
            <person name="Dufour S."/>
            <person name="Weltzien F.-A."/>
            <person name="Palstra A.P."/>
            <person name="Pelster B."/>
            <person name="Spaink H.P."/>
            <person name="Van Den Thillart G.E."/>
            <person name="Jansen H."/>
            <person name="Zahm M."/>
            <person name="Klopp C."/>
            <person name="Cedric C."/>
            <person name="Louis A."/>
            <person name="Berthelot C."/>
            <person name="Parey E."/>
            <person name="Roest Crollius H."/>
            <person name="Montfort J."/>
            <person name="Robinson-Rechavi M."/>
            <person name="Bucao C."/>
            <person name="Bouchez O."/>
            <person name="Gislard M."/>
            <person name="Lluch J."/>
            <person name="Milhes M."/>
            <person name="Lampietro C."/>
            <person name="Lopez Roques C."/>
            <person name="Donnadieu C."/>
            <person name="Braasch I."/>
            <person name="Desvignes T."/>
            <person name="Postlethwait J."/>
            <person name="Bobe J."/>
            <person name="Guiguen Y."/>
            <person name="Dirks R."/>
        </authorList>
    </citation>
    <scope>NUCLEOTIDE SEQUENCE</scope>
    <source>
        <strain evidence="8">Tag_6206</strain>
        <tissue evidence="8">Liver</tissue>
    </source>
</reference>
<dbReference type="Gene3D" id="2.10.25.10">
    <property type="entry name" value="Laminin"/>
    <property type="match status" value="1"/>
</dbReference>
<dbReference type="OrthoDB" id="6233064at2759"/>
<dbReference type="PROSITE" id="PS50026">
    <property type="entry name" value="EGF_3"/>
    <property type="match status" value="1"/>
</dbReference>
<dbReference type="PROSITE" id="PS00022">
    <property type="entry name" value="EGF_1"/>
    <property type="match status" value="1"/>
</dbReference>
<protein>
    <recommendedName>
        <fullName evidence="7">EGF-like domain-containing protein</fullName>
    </recommendedName>
</protein>
<dbReference type="OMA" id="QPKRKGH"/>
<dbReference type="PRINTS" id="PR00009">
    <property type="entry name" value="EGFTGF"/>
</dbReference>
<evidence type="ECO:0000256" key="6">
    <source>
        <dbReference type="SAM" id="SignalP"/>
    </source>
</evidence>
<sequence length="186" mass="21151">MGPAMEKAYICRMIAIFTVLALCKHSLADWNVTLQPANRNVSCGPHGNSSNCTETVETAKWSGHFTKCPKDYRHYCIHGKCRFVKEQNTPSCICPRGYTGSRCEYIDFDTQVGDQKQIIIACVIATLVFLIFLIVFIFICAHRKNLCRRKKRKDEKMEEKLNMMSSTREARESLPATVETSETNAV</sequence>
<feature type="domain" description="EGF-like" evidence="7">
    <location>
        <begin position="64"/>
        <end position="104"/>
    </location>
</feature>
<dbReference type="PANTHER" id="PTHR10740:SF3">
    <property type="entry name" value="PROBETACELLULIN"/>
    <property type="match status" value="1"/>
</dbReference>
<dbReference type="GO" id="GO:0008083">
    <property type="term" value="F:growth factor activity"/>
    <property type="evidence" value="ECO:0007669"/>
    <property type="project" value="TreeGrafter"/>
</dbReference>
<feature type="region of interest" description="Disordered" evidence="4">
    <location>
        <begin position="158"/>
        <end position="186"/>
    </location>
</feature>
<evidence type="ECO:0000256" key="4">
    <source>
        <dbReference type="SAM" id="MobiDB-lite"/>
    </source>
</evidence>
<dbReference type="PANTHER" id="PTHR10740">
    <property type="entry name" value="TRANSFORMING GROWTH FACTOR ALPHA"/>
    <property type="match status" value="1"/>
</dbReference>
<gene>
    <name evidence="8" type="ORF">ANANG_G00257560</name>
</gene>
<keyword evidence="1 3" id="KW-0245">EGF-like domain</keyword>
<comment type="caution">
    <text evidence="8">The sequence shown here is derived from an EMBL/GenBank/DDBJ whole genome shotgun (WGS) entry which is preliminary data.</text>
</comment>
<feature type="transmembrane region" description="Helical" evidence="5">
    <location>
        <begin position="118"/>
        <end position="141"/>
    </location>
</feature>
<dbReference type="SUPFAM" id="SSF57196">
    <property type="entry name" value="EGF/Laminin"/>
    <property type="match status" value="1"/>
</dbReference>
<dbReference type="Proteomes" id="UP001044222">
    <property type="component" value="Chromosome 15"/>
</dbReference>
<keyword evidence="5" id="KW-1133">Transmembrane helix</keyword>
<name>A0A9D3RKP4_ANGAN</name>
<feature type="signal peptide" evidence="6">
    <location>
        <begin position="1"/>
        <end position="28"/>
    </location>
</feature>
<keyword evidence="2 3" id="KW-1015">Disulfide bond</keyword>
<evidence type="ECO:0000259" key="7">
    <source>
        <dbReference type="PROSITE" id="PS50026"/>
    </source>
</evidence>
<dbReference type="GO" id="GO:0045840">
    <property type="term" value="P:positive regulation of mitotic nuclear division"/>
    <property type="evidence" value="ECO:0007669"/>
    <property type="project" value="TreeGrafter"/>
</dbReference>
<feature type="disulfide bond" evidence="3">
    <location>
        <begin position="94"/>
        <end position="103"/>
    </location>
</feature>
<dbReference type="PROSITE" id="PS01186">
    <property type="entry name" value="EGF_2"/>
    <property type="match status" value="1"/>
</dbReference>
<evidence type="ECO:0000313" key="9">
    <source>
        <dbReference type="Proteomes" id="UP001044222"/>
    </source>
</evidence>
<dbReference type="GO" id="GO:0005615">
    <property type="term" value="C:extracellular space"/>
    <property type="evidence" value="ECO:0007669"/>
    <property type="project" value="TreeGrafter"/>
</dbReference>
<keyword evidence="6" id="KW-0732">Signal</keyword>
<dbReference type="EMBL" id="JAFIRN010000015">
    <property type="protein sequence ID" value="KAG5834089.1"/>
    <property type="molecule type" value="Genomic_DNA"/>
</dbReference>
<keyword evidence="5" id="KW-0812">Transmembrane</keyword>
<keyword evidence="5" id="KW-0472">Membrane</keyword>
<evidence type="ECO:0000256" key="5">
    <source>
        <dbReference type="SAM" id="Phobius"/>
    </source>
</evidence>
<evidence type="ECO:0000313" key="8">
    <source>
        <dbReference type="EMBL" id="KAG5834089.1"/>
    </source>
</evidence>
<evidence type="ECO:0000256" key="3">
    <source>
        <dbReference type="PROSITE-ProRule" id="PRU00076"/>
    </source>
</evidence>
<accession>A0A9D3RKP4</accession>
<dbReference type="GO" id="GO:0008284">
    <property type="term" value="P:positive regulation of cell population proliferation"/>
    <property type="evidence" value="ECO:0007669"/>
    <property type="project" value="TreeGrafter"/>
</dbReference>
<feature type="chain" id="PRO_5038549880" description="EGF-like domain-containing protein" evidence="6">
    <location>
        <begin position="29"/>
        <end position="186"/>
    </location>
</feature>
<dbReference type="GO" id="GO:0005154">
    <property type="term" value="F:epidermal growth factor receptor binding"/>
    <property type="evidence" value="ECO:0007669"/>
    <property type="project" value="TreeGrafter"/>
</dbReference>
<dbReference type="GO" id="GO:0007173">
    <property type="term" value="P:epidermal growth factor receptor signaling pathway"/>
    <property type="evidence" value="ECO:0007669"/>
    <property type="project" value="TreeGrafter"/>
</dbReference>
<evidence type="ECO:0000256" key="1">
    <source>
        <dbReference type="ARBA" id="ARBA00022536"/>
    </source>
</evidence>
<dbReference type="Pfam" id="PF00008">
    <property type="entry name" value="EGF"/>
    <property type="match status" value="1"/>
</dbReference>
<dbReference type="AlphaFoldDB" id="A0A9D3RKP4"/>
<organism evidence="8 9">
    <name type="scientific">Anguilla anguilla</name>
    <name type="common">European freshwater eel</name>
    <name type="synonym">Muraena anguilla</name>
    <dbReference type="NCBI Taxonomy" id="7936"/>
    <lineage>
        <taxon>Eukaryota</taxon>
        <taxon>Metazoa</taxon>
        <taxon>Chordata</taxon>
        <taxon>Craniata</taxon>
        <taxon>Vertebrata</taxon>
        <taxon>Euteleostomi</taxon>
        <taxon>Actinopterygii</taxon>
        <taxon>Neopterygii</taxon>
        <taxon>Teleostei</taxon>
        <taxon>Anguilliformes</taxon>
        <taxon>Anguillidae</taxon>
        <taxon>Anguilla</taxon>
    </lineage>
</organism>
<proteinExistence type="predicted"/>
<dbReference type="InterPro" id="IPR000742">
    <property type="entry name" value="EGF"/>
</dbReference>
<comment type="caution">
    <text evidence="3">Lacks conserved residue(s) required for the propagation of feature annotation.</text>
</comment>
<evidence type="ECO:0000256" key="2">
    <source>
        <dbReference type="ARBA" id="ARBA00023157"/>
    </source>
</evidence>